<comment type="similarity">
    <text evidence="1">Belongs to the tubulin family.</text>
</comment>
<name>A0A9Q1C0T0_HOLLE</name>
<keyword evidence="4" id="KW-0378">Hydrolase</keyword>
<evidence type="ECO:0000313" key="8">
    <source>
        <dbReference type="Proteomes" id="UP001152320"/>
    </source>
</evidence>
<evidence type="ECO:0000256" key="6">
    <source>
        <dbReference type="ARBA" id="ARBA00049117"/>
    </source>
</evidence>
<reference evidence="7" key="1">
    <citation type="submission" date="2021-10" db="EMBL/GenBank/DDBJ databases">
        <title>Tropical sea cucumber genome reveals ecological adaptation and Cuvierian tubules defense mechanism.</title>
        <authorList>
            <person name="Chen T."/>
        </authorList>
    </citation>
    <scope>NUCLEOTIDE SEQUENCE</scope>
    <source>
        <strain evidence="7">Nanhai2018</strain>
        <tissue evidence="7">Muscle</tissue>
    </source>
</reference>
<dbReference type="SUPFAM" id="SSF52490">
    <property type="entry name" value="Tubulin nucleotide-binding domain-like"/>
    <property type="match status" value="1"/>
</dbReference>
<comment type="caution">
    <text evidence="7">The sequence shown here is derived from an EMBL/GenBank/DDBJ whole genome shotgun (WGS) entry which is preliminary data.</text>
</comment>
<keyword evidence="5" id="KW-0342">GTP-binding</keyword>
<dbReference type="Gene3D" id="3.40.50.1440">
    <property type="entry name" value="Tubulin/FtsZ, GTPase domain"/>
    <property type="match status" value="1"/>
</dbReference>
<dbReference type="AlphaFoldDB" id="A0A9Q1C0T0"/>
<dbReference type="OrthoDB" id="6260418at2759"/>
<comment type="catalytic activity">
    <reaction evidence="6">
        <text>GTP + H2O = GDP + phosphate + H(+)</text>
        <dbReference type="Rhea" id="RHEA:19669"/>
        <dbReference type="ChEBI" id="CHEBI:15377"/>
        <dbReference type="ChEBI" id="CHEBI:15378"/>
        <dbReference type="ChEBI" id="CHEBI:37565"/>
        <dbReference type="ChEBI" id="CHEBI:43474"/>
        <dbReference type="ChEBI" id="CHEBI:58189"/>
    </reaction>
    <physiologicalReaction direction="left-to-right" evidence="6">
        <dbReference type="Rhea" id="RHEA:19670"/>
    </physiologicalReaction>
</comment>
<accession>A0A9Q1C0T0</accession>
<evidence type="ECO:0000256" key="2">
    <source>
        <dbReference type="ARBA" id="ARBA00022701"/>
    </source>
</evidence>
<dbReference type="Proteomes" id="UP001152320">
    <property type="component" value="Chromosome 9"/>
</dbReference>
<dbReference type="GO" id="GO:0016787">
    <property type="term" value="F:hydrolase activity"/>
    <property type="evidence" value="ECO:0007669"/>
    <property type="project" value="UniProtKB-KW"/>
</dbReference>
<dbReference type="InterPro" id="IPR000217">
    <property type="entry name" value="Tubulin"/>
</dbReference>
<dbReference type="GO" id="GO:0007017">
    <property type="term" value="P:microtubule-based process"/>
    <property type="evidence" value="ECO:0007669"/>
    <property type="project" value="InterPro"/>
</dbReference>
<evidence type="ECO:0000313" key="7">
    <source>
        <dbReference type="EMBL" id="KAJ8036467.1"/>
    </source>
</evidence>
<evidence type="ECO:0000256" key="3">
    <source>
        <dbReference type="ARBA" id="ARBA00022741"/>
    </source>
</evidence>
<dbReference type="InterPro" id="IPR036525">
    <property type="entry name" value="Tubulin/FtsZ_GTPase_sf"/>
</dbReference>
<proteinExistence type="inferred from homology"/>
<gene>
    <name evidence="7" type="ORF">HOLleu_20453</name>
</gene>
<dbReference type="GO" id="GO:0005200">
    <property type="term" value="F:structural constituent of cytoskeleton"/>
    <property type="evidence" value="ECO:0007669"/>
    <property type="project" value="InterPro"/>
</dbReference>
<keyword evidence="2" id="KW-0493">Microtubule</keyword>
<dbReference type="InterPro" id="IPR002452">
    <property type="entry name" value="Alpha_tubulin"/>
</dbReference>
<sequence>MERLSVDYGKKSKLDFAIYPVSMAVIDPYDSILTSHTALEHSDCAFMVNKEAFYNICRLNLDIERRTCTNLNL</sequence>
<dbReference type="PANTHER" id="PTHR11588">
    <property type="entry name" value="TUBULIN"/>
    <property type="match status" value="1"/>
</dbReference>
<organism evidence="7 8">
    <name type="scientific">Holothuria leucospilota</name>
    <name type="common">Black long sea cucumber</name>
    <name type="synonym">Mertensiothuria leucospilota</name>
    <dbReference type="NCBI Taxonomy" id="206669"/>
    <lineage>
        <taxon>Eukaryota</taxon>
        <taxon>Metazoa</taxon>
        <taxon>Echinodermata</taxon>
        <taxon>Eleutherozoa</taxon>
        <taxon>Echinozoa</taxon>
        <taxon>Holothuroidea</taxon>
        <taxon>Aspidochirotacea</taxon>
        <taxon>Aspidochirotida</taxon>
        <taxon>Holothuriidae</taxon>
        <taxon>Holothuria</taxon>
    </lineage>
</organism>
<dbReference type="EMBL" id="JAIZAY010000009">
    <property type="protein sequence ID" value="KAJ8036467.1"/>
    <property type="molecule type" value="Genomic_DNA"/>
</dbReference>
<protein>
    <submittedName>
        <fullName evidence="7">Tubulin alpha-1 chain</fullName>
    </submittedName>
</protein>
<evidence type="ECO:0000256" key="4">
    <source>
        <dbReference type="ARBA" id="ARBA00022801"/>
    </source>
</evidence>
<evidence type="ECO:0000256" key="1">
    <source>
        <dbReference type="ARBA" id="ARBA00009636"/>
    </source>
</evidence>
<keyword evidence="3" id="KW-0547">Nucleotide-binding</keyword>
<dbReference type="PRINTS" id="PR01161">
    <property type="entry name" value="TUBULIN"/>
</dbReference>
<evidence type="ECO:0000256" key="5">
    <source>
        <dbReference type="ARBA" id="ARBA00023134"/>
    </source>
</evidence>
<dbReference type="GO" id="GO:0005874">
    <property type="term" value="C:microtubule"/>
    <property type="evidence" value="ECO:0007669"/>
    <property type="project" value="UniProtKB-KW"/>
</dbReference>
<keyword evidence="8" id="KW-1185">Reference proteome</keyword>
<dbReference type="GO" id="GO:0005525">
    <property type="term" value="F:GTP binding"/>
    <property type="evidence" value="ECO:0007669"/>
    <property type="project" value="UniProtKB-KW"/>
</dbReference>
<dbReference type="PRINTS" id="PR01162">
    <property type="entry name" value="ALPHATUBULIN"/>
</dbReference>